<proteinExistence type="predicted"/>
<organism evidence="1">
    <name type="scientific">bioreactor metagenome</name>
    <dbReference type="NCBI Taxonomy" id="1076179"/>
    <lineage>
        <taxon>unclassified sequences</taxon>
        <taxon>metagenomes</taxon>
        <taxon>ecological metagenomes</taxon>
    </lineage>
</organism>
<gene>
    <name evidence="1" type="ORF">SDC9_82855</name>
</gene>
<evidence type="ECO:0000313" key="1">
    <source>
        <dbReference type="EMBL" id="MPM36260.1"/>
    </source>
</evidence>
<protein>
    <submittedName>
        <fullName evidence="1">Uncharacterized protein</fullName>
    </submittedName>
</protein>
<comment type="caution">
    <text evidence="1">The sequence shown here is derived from an EMBL/GenBank/DDBJ whole genome shotgun (WGS) entry which is preliminary data.</text>
</comment>
<dbReference type="AlphaFoldDB" id="A0A644Z619"/>
<name>A0A644Z619_9ZZZZ</name>
<sequence>MPNASHASMYSISLRVSICPLTILAMLGQLSSARTIIRFVTLFPNTATMVMQNIINGKDINMSAKRIMTMSIKPP</sequence>
<reference evidence="1" key="1">
    <citation type="submission" date="2019-08" db="EMBL/GenBank/DDBJ databases">
        <authorList>
            <person name="Kucharzyk K."/>
            <person name="Murdoch R.W."/>
            <person name="Higgins S."/>
            <person name="Loffler F."/>
        </authorList>
    </citation>
    <scope>NUCLEOTIDE SEQUENCE</scope>
</reference>
<dbReference type="EMBL" id="VSSQ01007551">
    <property type="protein sequence ID" value="MPM36260.1"/>
    <property type="molecule type" value="Genomic_DNA"/>
</dbReference>
<accession>A0A644Z619</accession>